<keyword evidence="2" id="KW-0328">Glycosyltransferase</keyword>
<dbReference type="SUPFAM" id="SSF53756">
    <property type="entry name" value="UDP-Glycosyltransferase/glycogen phosphorylase"/>
    <property type="match status" value="1"/>
</dbReference>
<keyword evidence="3" id="KW-0808">Transferase</keyword>
<gene>
    <name evidence="4" type="ORF">OLC1_LOCUS8262</name>
</gene>
<accession>A0AAV1CR97</accession>
<sequence length="331" mass="36747">MPLQKEELNFLMIPLIAPGHILPMVDMAKLLARQGVTVTIITTTMNARRIEAVIDRAAASGLRIRLLQVPFPSEEVGLPKGCECADDLPSYDLLVNIRTGIQMLQHPIGKMIEELNPSPSCIIGDKHFPWVAEVTRKYRIPWISFDGMSCFTQVCANNLRITKVHETTPEGQPFVIPDLPDKIELTKSQLPGFLIQDPNPKLNAIRERVRAGEMEAYGMVVNSCEELEGNYAEEFRKLKGGKVWCIGPLSLINDDNIDKAQRGSNVVSGDEEQRLMKWLGSWKPGTVVYACLGSLSRLTLSEFIELASGLEASNHPFILLSRSNEQPAKGA</sequence>
<keyword evidence="5" id="KW-1185">Reference proteome</keyword>
<dbReference type="EMBL" id="OX459120">
    <property type="protein sequence ID" value="CAI9097906.1"/>
    <property type="molecule type" value="Genomic_DNA"/>
</dbReference>
<evidence type="ECO:0000256" key="2">
    <source>
        <dbReference type="ARBA" id="ARBA00022676"/>
    </source>
</evidence>
<organism evidence="4 5">
    <name type="scientific">Oldenlandia corymbosa var. corymbosa</name>
    <dbReference type="NCBI Taxonomy" id="529605"/>
    <lineage>
        <taxon>Eukaryota</taxon>
        <taxon>Viridiplantae</taxon>
        <taxon>Streptophyta</taxon>
        <taxon>Embryophyta</taxon>
        <taxon>Tracheophyta</taxon>
        <taxon>Spermatophyta</taxon>
        <taxon>Magnoliopsida</taxon>
        <taxon>eudicotyledons</taxon>
        <taxon>Gunneridae</taxon>
        <taxon>Pentapetalae</taxon>
        <taxon>asterids</taxon>
        <taxon>lamiids</taxon>
        <taxon>Gentianales</taxon>
        <taxon>Rubiaceae</taxon>
        <taxon>Rubioideae</taxon>
        <taxon>Spermacoceae</taxon>
        <taxon>Hedyotis-Oldenlandia complex</taxon>
        <taxon>Oldenlandia</taxon>
    </lineage>
</organism>
<name>A0AAV1CR97_OLDCO</name>
<evidence type="ECO:0000313" key="4">
    <source>
        <dbReference type="EMBL" id="CAI9097906.1"/>
    </source>
</evidence>
<dbReference type="Gene3D" id="3.40.50.2000">
    <property type="entry name" value="Glycogen Phosphorylase B"/>
    <property type="match status" value="2"/>
</dbReference>
<dbReference type="FunFam" id="3.40.50.2000:FF:000071">
    <property type="entry name" value="Glycosyltransferase"/>
    <property type="match status" value="1"/>
</dbReference>
<proteinExistence type="inferred from homology"/>
<evidence type="ECO:0000256" key="3">
    <source>
        <dbReference type="ARBA" id="ARBA00022679"/>
    </source>
</evidence>
<dbReference type="GO" id="GO:0035251">
    <property type="term" value="F:UDP-glucosyltransferase activity"/>
    <property type="evidence" value="ECO:0007669"/>
    <property type="project" value="TreeGrafter"/>
</dbReference>
<dbReference type="AlphaFoldDB" id="A0AAV1CR97"/>
<reference evidence="4" key="1">
    <citation type="submission" date="2023-03" db="EMBL/GenBank/DDBJ databases">
        <authorList>
            <person name="Julca I."/>
        </authorList>
    </citation>
    <scope>NUCLEOTIDE SEQUENCE</scope>
</reference>
<evidence type="ECO:0000256" key="1">
    <source>
        <dbReference type="ARBA" id="ARBA00009995"/>
    </source>
</evidence>
<dbReference type="Proteomes" id="UP001161247">
    <property type="component" value="Chromosome 3"/>
</dbReference>
<evidence type="ECO:0000313" key="5">
    <source>
        <dbReference type="Proteomes" id="UP001161247"/>
    </source>
</evidence>
<dbReference type="PANTHER" id="PTHR48047:SF127">
    <property type="entry name" value="GLYCOSYLTRANSFERASE"/>
    <property type="match status" value="1"/>
</dbReference>
<dbReference type="PANTHER" id="PTHR48047">
    <property type="entry name" value="GLYCOSYLTRANSFERASE"/>
    <property type="match status" value="1"/>
</dbReference>
<comment type="similarity">
    <text evidence="1">Belongs to the UDP-glycosyltransferase family.</text>
</comment>
<protein>
    <submittedName>
        <fullName evidence="4">OLC1v1034425C1</fullName>
    </submittedName>
</protein>